<feature type="compositionally biased region" description="Low complexity" evidence="2">
    <location>
        <begin position="487"/>
        <end position="503"/>
    </location>
</feature>
<dbReference type="Gene3D" id="3.30.1520.10">
    <property type="entry name" value="Phox-like domain"/>
    <property type="match status" value="1"/>
</dbReference>
<dbReference type="Pfam" id="PF00787">
    <property type="entry name" value="PX"/>
    <property type="match status" value="1"/>
</dbReference>
<gene>
    <name evidence="4" type="ORF">PPERSA_12016</name>
</gene>
<keyword evidence="5" id="KW-1185">Reference proteome</keyword>
<dbReference type="InterPro" id="IPR001683">
    <property type="entry name" value="PX_dom"/>
</dbReference>
<feature type="coiled-coil region" evidence="1">
    <location>
        <begin position="193"/>
        <end position="231"/>
    </location>
</feature>
<evidence type="ECO:0000256" key="2">
    <source>
        <dbReference type="SAM" id="MobiDB-lite"/>
    </source>
</evidence>
<dbReference type="InParanoid" id="A0A0V0QKG1"/>
<feature type="domain" description="PX" evidence="3">
    <location>
        <begin position="478"/>
        <end position="597"/>
    </location>
</feature>
<feature type="compositionally biased region" description="Low complexity" evidence="2">
    <location>
        <begin position="800"/>
        <end position="825"/>
    </location>
</feature>
<sequence length="931" mass="110212">MSEIQTKDKHGFFKQNINYYQCKKDFLHNRENLDYICIDQKCQQKGLVCCMCIDENHQQHQTLSLKSFLSTIYDIVSIQGVQEVMKIEDVQQEIDQYYQSVLYTLKSVVQNFSEYIRKLEENLIQKYNDTKLNLSIQQQKGYDFQGIIQQIRDGSIQKDEDLQKLINFLIKSTQFDQIRNKLKVVQDPTKSILDRFNASIESINQELSTLNNNVEDVFKKMDEQLQNYQQDDHQLTFSQIFKGQQIQLEQENQLAVFKGNPNSSDKSSGIIIVDKPISLIQETYIGLKFQNINMSTQEGGSQNYQDQKDIQKEQLQYPSFNKKENSNFQKNNSSKRIIDHATYKNQELTSSEGDSDHDNQDEKELDQLINEKIDKQNQNQANDQKYEKKIRKLSQTFMETWQDQSQNTQQKKQYRIKCQINNYQLVKNMLLYGHYEYELVTSITKVYGNDQQNSNYKNKIKKQAQNSEQHKILNNGKNQAKNQINPQKTSSSNSKTSNGQKSQMFKSETWETKAVRRFREFDALYLYLTSKFSQDLILYQLPSKYHYCQIIPNQQSEQQFLRDRIQGLVFFINENGNNAIIQNDPIFQSFINFKNEEKQLSCEDFLETVQKELAKDDNLMINGLNRFGNKLGKMINDKFNFIYSLGFVQYMDDYDTVLEIKHLNCYKNIKSYKETIEAYLVQINKLDQNIIRRINDSQDIQKISEKNKKDGLIKDLNNYDYYESKFKIQKNTVSQIFNGYPIYQQDLLDKLSKKILKCKGTLQSALQAYNNHLNYIEDLGNVYKQKLDTFNKDQNKKIQEQQQQQQQKNNNNSEEQQQSIKKSNQIQPEDQTLFQQLEWEDMQKYVEILEEGKSKIEQKTKQFLQQLNKEFFNQELKKKIKKIYKTYLELQVNLADIQQKQVQDLPGCGDSLEYDEDNFSNSNLKSKIYDK</sequence>
<accession>A0A0V0QKG1</accession>
<evidence type="ECO:0000256" key="1">
    <source>
        <dbReference type="SAM" id="Coils"/>
    </source>
</evidence>
<dbReference type="GO" id="GO:0035091">
    <property type="term" value="F:phosphatidylinositol binding"/>
    <property type="evidence" value="ECO:0007669"/>
    <property type="project" value="InterPro"/>
</dbReference>
<dbReference type="Proteomes" id="UP000054937">
    <property type="component" value="Unassembled WGS sequence"/>
</dbReference>
<protein>
    <submittedName>
        <fullName evidence="4">Phox homologous domain</fullName>
    </submittedName>
</protein>
<feature type="compositionally biased region" description="Polar residues" evidence="2">
    <location>
        <begin position="477"/>
        <end position="486"/>
    </location>
</feature>
<feature type="region of interest" description="Disordered" evidence="2">
    <location>
        <begin position="477"/>
        <end position="505"/>
    </location>
</feature>
<dbReference type="SUPFAM" id="SSF64268">
    <property type="entry name" value="PX domain"/>
    <property type="match status" value="1"/>
</dbReference>
<keyword evidence="1" id="KW-0175">Coiled coil</keyword>
<name>A0A0V0QKG1_PSEPJ</name>
<evidence type="ECO:0000313" key="5">
    <source>
        <dbReference type="Proteomes" id="UP000054937"/>
    </source>
</evidence>
<dbReference type="OrthoDB" id="10402488at2759"/>
<evidence type="ECO:0000259" key="3">
    <source>
        <dbReference type="PROSITE" id="PS50195"/>
    </source>
</evidence>
<feature type="region of interest" description="Disordered" evidence="2">
    <location>
        <begin position="794"/>
        <end position="825"/>
    </location>
</feature>
<proteinExistence type="predicted"/>
<dbReference type="InterPro" id="IPR036871">
    <property type="entry name" value="PX_dom_sf"/>
</dbReference>
<dbReference type="AlphaFoldDB" id="A0A0V0QKG1"/>
<dbReference type="EMBL" id="LDAU01000154">
    <property type="protein sequence ID" value="KRX02676.1"/>
    <property type="molecule type" value="Genomic_DNA"/>
</dbReference>
<comment type="caution">
    <text evidence="4">The sequence shown here is derived from an EMBL/GenBank/DDBJ whole genome shotgun (WGS) entry which is preliminary data.</text>
</comment>
<reference evidence="4 5" key="1">
    <citation type="journal article" date="2015" name="Sci. Rep.">
        <title>Genome of the facultative scuticociliatosis pathogen Pseudocohnilembus persalinus provides insight into its virulence through horizontal gene transfer.</title>
        <authorList>
            <person name="Xiong J."/>
            <person name="Wang G."/>
            <person name="Cheng J."/>
            <person name="Tian M."/>
            <person name="Pan X."/>
            <person name="Warren A."/>
            <person name="Jiang C."/>
            <person name="Yuan D."/>
            <person name="Miao W."/>
        </authorList>
    </citation>
    <scope>NUCLEOTIDE SEQUENCE [LARGE SCALE GENOMIC DNA]</scope>
    <source>
        <strain evidence="4">36N120E</strain>
    </source>
</reference>
<dbReference type="PROSITE" id="PS50195">
    <property type="entry name" value="PX"/>
    <property type="match status" value="1"/>
</dbReference>
<evidence type="ECO:0000313" key="4">
    <source>
        <dbReference type="EMBL" id="KRX02676.1"/>
    </source>
</evidence>
<organism evidence="4 5">
    <name type="scientific">Pseudocohnilembus persalinus</name>
    <name type="common">Ciliate</name>
    <dbReference type="NCBI Taxonomy" id="266149"/>
    <lineage>
        <taxon>Eukaryota</taxon>
        <taxon>Sar</taxon>
        <taxon>Alveolata</taxon>
        <taxon>Ciliophora</taxon>
        <taxon>Intramacronucleata</taxon>
        <taxon>Oligohymenophorea</taxon>
        <taxon>Scuticociliatia</taxon>
        <taxon>Philasterida</taxon>
        <taxon>Pseudocohnilembidae</taxon>
        <taxon>Pseudocohnilembus</taxon>
    </lineage>
</organism>